<keyword evidence="3" id="KW-1185">Reference proteome</keyword>
<dbReference type="EMBL" id="RQET01000001">
    <property type="protein sequence ID" value="TGK14059.1"/>
    <property type="molecule type" value="Genomic_DNA"/>
</dbReference>
<organism evidence="2 3">
    <name type="scientific">Leptospira fletcheri</name>
    <dbReference type="NCBI Taxonomy" id="2484981"/>
    <lineage>
        <taxon>Bacteria</taxon>
        <taxon>Pseudomonadati</taxon>
        <taxon>Spirochaetota</taxon>
        <taxon>Spirochaetia</taxon>
        <taxon>Leptospirales</taxon>
        <taxon>Leptospiraceae</taxon>
        <taxon>Leptospira</taxon>
    </lineage>
</organism>
<protein>
    <submittedName>
        <fullName evidence="2">Uncharacterized protein</fullName>
    </submittedName>
</protein>
<evidence type="ECO:0000313" key="2">
    <source>
        <dbReference type="EMBL" id="TGK14059.1"/>
    </source>
</evidence>
<feature type="transmembrane region" description="Helical" evidence="1">
    <location>
        <begin position="15"/>
        <end position="32"/>
    </location>
</feature>
<dbReference type="AlphaFoldDB" id="A0A4R9GKE2"/>
<dbReference type="OrthoDB" id="330125at2"/>
<dbReference type="Proteomes" id="UP000298458">
    <property type="component" value="Unassembled WGS sequence"/>
</dbReference>
<gene>
    <name evidence="2" type="ORF">EHO60_01570</name>
</gene>
<accession>A0A4R9GKE2</accession>
<evidence type="ECO:0000256" key="1">
    <source>
        <dbReference type="SAM" id="Phobius"/>
    </source>
</evidence>
<comment type="caution">
    <text evidence="2">The sequence shown here is derived from an EMBL/GenBank/DDBJ whole genome shotgun (WGS) entry which is preliminary data.</text>
</comment>
<evidence type="ECO:0000313" key="3">
    <source>
        <dbReference type="Proteomes" id="UP000298458"/>
    </source>
</evidence>
<sequence length="130" mass="14862">MNYSLHTLGIKWKDAAAAMANVTMTMLSLYLSNKKEIPEFRLDLLLLNKGVSKKFVLTGEGEPLATIEEQLDLVHLEMVLLNKVVQNIEIKDILTRLTSYNPEELIRVKKYLAKIEKERPQPPARSKAKK</sequence>
<keyword evidence="1" id="KW-0812">Transmembrane</keyword>
<reference evidence="2" key="1">
    <citation type="journal article" date="2019" name="PLoS Negl. Trop. Dis.">
        <title>Revisiting the worldwide diversity of Leptospira species in the environment.</title>
        <authorList>
            <person name="Vincent A.T."/>
            <person name="Schiettekatte O."/>
            <person name="Bourhy P."/>
            <person name="Veyrier F.J."/>
            <person name="Picardeau M."/>
        </authorList>
    </citation>
    <scope>NUCLEOTIDE SEQUENCE [LARGE SCALE GENOMIC DNA]</scope>
    <source>
        <strain evidence="2">SSW15</strain>
    </source>
</reference>
<keyword evidence="1" id="KW-1133">Transmembrane helix</keyword>
<proteinExistence type="predicted"/>
<name>A0A4R9GKE2_9LEPT</name>
<keyword evidence="1" id="KW-0472">Membrane</keyword>
<dbReference type="RefSeq" id="WP_135766400.1">
    <property type="nucleotide sequence ID" value="NZ_RQET01000001.1"/>
</dbReference>